<proteinExistence type="predicted"/>
<dbReference type="InterPro" id="IPR051011">
    <property type="entry name" value="Metal_resp_trans_reg"/>
</dbReference>
<dbReference type="InterPro" id="IPR001845">
    <property type="entry name" value="HTH_ArsR_DNA-bd_dom"/>
</dbReference>
<evidence type="ECO:0000256" key="1">
    <source>
        <dbReference type="ARBA" id="ARBA00023015"/>
    </source>
</evidence>
<dbReference type="CDD" id="cd00090">
    <property type="entry name" value="HTH_ARSR"/>
    <property type="match status" value="1"/>
</dbReference>
<dbReference type="PRINTS" id="PR00778">
    <property type="entry name" value="HTHARSR"/>
</dbReference>
<accession>A0A1G1SQW8</accession>
<dbReference type="PROSITE" id="PS50987">
    <property type="entry name" value="HTH_ARSR_2"/>
    <property type="match status" value="1"/>
</dbReference>
<dbReference type="SUPFAM" id="SSF46785">
    <property type="entry name" value="Winged helix' DNA-binding domain"/>
    <property type="match status" value="1"/>
</dbReference>
<keyword evidence="1" id="KW-0805">Transcription regulation</keyword>
<dbReference type="Gene3D" id="1.10.10.10">
    <property type="entry name" value="Winged helix-like DNA-binding domain superfamily/Winged helix DNA-binding domain"/>
    <property type="match status" value="1"/>
</dbReference>
<evidence type="ECO:0000259" key="4">
    <source>
        <dbReference type="PROSITE" id="PS50987"/>
    </source>
</evidence>
<dbReference type="InterPro" id="IPR011991">
    <property type="entry name" value="ArsR-like_HTH"/>
</dbReference>
<keyword evidence="6" id="KW-1185">Reference proteome</keyword>
<dbReference type="OrthoDB" id="9802016at2"/>
<feature type="domain" description="HTH arsR-type" evidence="4">
    <location>
        <begin position="8"/>
        <end position="106"/>
    </location>
</feature>
<dbReference type="SMART" id="SM00418">
    <property type="entry name" value="HTH_ARSR"/>
    <property type="match status" value="1"/>
</dbReference>
<protein>
    <submittedName>
        <fullName evidence="5">Transcriptional regulator</fullName>
    </submittedName>
</protein>
<dbReference type="Pfam" id="PF12840">
    <property type="entry name" value="HTH_20"/>
    <property type="match status" value="1"/>
</dbReference>
<dbReference type="AlphaFoldDB" id="A0A1G1SQW8"/>
<keyword evidence="3" id="KW-0804">Transcription</keyword>
<dbReference type="Proteomes" id="UP000177791">
    <property type="component" value="Unassembled WGS sequence"/>
</dbReference>
<comment type="caution">
    <text evidence="5">The sequence shown here is derived from an EMBL/GenBank/DDBJ whole genome shotgun (WGS) entry which is preliminary data.</text>
</comment>
<gene>
    <name evidence="5" type="ORF">BEN48_07530</name>
</gene>
<evidence type="ECO:0000313" key="6">
    <source>
        <dbReference type="Proteomes" id="UP000177791"/>
    </source>
</evidence>
<sequence>MKPLHSRVEAHQLDRAAAMLKVLSHPKRLAIVDLLGKAKGKDSQMSVTDIYQALDLPQAIASQHLITLKDRGVLKSSKIGTKIYYSLAVPQLLKVIDTLEDYSGRL</sequence>
<evidence type="ECO:0000256" key="2">
    <source>
        <dbReference type="ARBA" id="ARBA00023125"/>
    </source>
</evidence>
<dbReference type="PANTHER" id="PTHR43132:SF2">
    <property type="entry name" value="ARSENICAL RESISTANCE OPERON REPRESSOR ARSR-RELATED"/>
    <property type="match status" value="1"/>
</dbReference>
<dbReference type="GO" id="GO:0003677">
    <property type="term" value="F:DNA binding"/>
    <property type="evidence" value="ECO:0007669"/>
    <property type="project" value="UniProtKB-KW"/>
</dbReference>
<keyword evidence="2" id="KW-0238">DNA-binding</keyword>
<dbReference type="InterPro" id="IPR036388">
    <property type="entry name" value="WH-like_DNA-bd_sf"/>
</dbReference>
<evidence type="ECO:0000313" key="5">
    <source>
        <dbReference type="EMBL" id="OGX81003.1"/>
    </source>
</evidence>
<dbReference type="InterPro" id="IPR036390">
    <property type="entry name" value="WH_DNA-bd_sf"/>
</dbReference>
<evidence type="ECO:0000256" key="3">
    <source>
        <dbReference type="ARBA" id="ARBA00023163"/>
    </source>
</evidence>
<dbReference type="PANTHER" id="PTHR43132">
    <property type="entry name" value="ARSENICAL RESISTANCE OPERON REPRESSOR ARSR-RELATED"/>
    <property type="match status" value="1"/>
</dbReference>
<reference evidence="5 6" key="1">
    <citation type="submission" date="2016-08" db="EMBL/GenBank/DDBJ databases">
        <title>Hymenobacter coccineus sp. nov., Hymenobacter lapidarius sp. nov. and Hymenobacter glacialis sp. nov., isolated from Antarctic soil.</title>
        <authorList>
            <person name="Sedlacek I."/>
            <person name="Kralova S."/>
            <person name="Kyrova K."/>
            <person name="Maslanova I."/>
            <person name="Stankova E."/>
            <person name="Vrbovska V."/>
            <person name="Nemec M."/>
            <person name="Bartak M."/>
            <person name="Svec P."/>
            <person name="Busse H.-J."/>
            <person name="Pantucek R."/>
        </authorList>
    </citation>
    <scope>NUCLEOTIDE SEQUENCE [LARGE SCALE GENOMIC DNA]</scope>
    <source>
        <strain evidence="5 6">CCM 8648</strain>
    </source>
</reference>
<dbReference type="NCBIfam" id="NF033788">
    <property type="entry name" value="HTH_metalloreg"/>
    <property type="match status" value="1"/>
</dbReference>
<organism evidence="5 6">
    <name type="scientific">Hymenobacter glacialis</name>
    <dbReference type="NCBI Taxonomy" id="1908236"/>
    <lineage>
        <taxon>Bacteria</taxon>
        <taxon>Pseudomonadati</taxon>
        <taxon>Bacteroidota</taxon>
        <taxon>Cytophagia</taxon>
        <taxon>Cytophagales</taxon>
        <taxon>Hymenobacteraceae</taxon>
        <taxon>Hymenobacter</taxon>
    </lineage>
</organism>
<name>A0A1G1SQW8_9BACT</name>
<dbReference type="GO" id="GO:0003700">
    <property type="term" value="F:DNA-binding transcription factor activity"/>
    <property type="evidence" value="ECO:0007669"/>
    <property type="project" value="InterPro"/>
</dbReference>
<dbReference type="EMBL" id="MDZC01000133">
    <property type="protein sequence ID" value="OGX81003.1"/>
    <property type="molecule type" value="Genomic_DNA"/>
</dbReference>